<evidence type="ECO:0000256" key="1">
    <source>
        <dbReference type="ARBA" id="ARBA00022723"/>
    </source>
</evidence>
<dbReference type="InterPro" id="IPR036163">
    <property type="entry name" value="HMA_dom_sf"/>
</dbReference>
<dbReference type="CDD" id="cd00371">
    <property type="entry name" value="HMA"/>
    <property type="match status" value="1"/>
</dbReference>
<dbReference type="PROSITE" id="PS01047">
    <property type="entry name" value="HMA_1"/>
    <property type="match status" value="1"/>
</dbReference>
<evidence type="ECO:0000313" key="3">
    <source>
        <dbReference type="EMBL" id="MDT0632194.1"/>
    </source>
</evidence>
<proteinExistence type="predicted"/>
<feature type="domain" description="HMA" evidence="2">
    <location>
        <begin position="8"/>
        <end position="71"/>
    </location>
</feature>
<keyword evidence="1" id="KW-0479">Metal-binding</keyword>
<name>A0ABU3BSD9_9BACT</name>
<dbReference type="InterPro" id="IPR017969">
    <property type="entry name" value="Heavy-metal-associated_CS"/>
</dbReference>
<protein>
    <submittedName>
        <fullName evidence="3">Cation transporter</fullName>
    </submittedName>
</protein>
<dbReference type="Pfam" id="PF00403">
    <property type="entry name" value="HMA"/>
    <property type="match status" value="1"/>
</dbReference>
<reference evidence="3 4" key="1">
    <citation type="submission" date="2023-09" db="EMBL/GenBank/DDBJ databases">
        <authorList>
            <person name="Rey-Velasco X."/>
        </authorList>
    </citation>
    <scope>NUCLEOTIDE SEQUENCE [LARGE SCALE GENOMIC DNA]</scope>
    <source>
        <strain evidence="3 4">F394</strain>
    </source>
</reference>
<dbReference type="InterPro" id="IPR006121">
    <property type="entry name" value="HMA_dom"/>
</dbReference>
<keyword evidence="4" id="KW-1185">Reference proteome</keyword>
<dbReference type="SUPFAM" id="SSF55008">
    <property type="entry name" value="HMA, heavy metal-associated domain"/>
    <property type="match status" value="1"/>
</dbReference>
<accession>A0ABU3BSD9</accession>
<dbReference type="PROSITE" id="PS50846">
    <property type="entry name" value="HMA_2"/>
    <property type="match status" value="1"/>
</dbReference>
<dbReference type="EMBL" id="JAVRHT010000023">
    <property type="protein sequence ID" value="MDT0632194.1"/>
    <property type="molecule type" value="Genomic_DNA"/>
</dbReference>
<dbReference type="Proteomes" id="UP001267426">
    <property type="component" value="Unassembled WGS sequence"/>
</dbReference>
<evidence type="ECO:0000313" key="4">
    <source>
        <dbReference type="Proteomes" id="UP001267426"/>
    </source>
</evidence>
<gene>
    <name evidence="3" type="ORF">RM540_10600</name>
</gene>
<sequence>MSAPPRSHTEELTIDGMSCDHCVAAVRNALESVPGADVRDVEVSRAVVDAAPDTTRAMLVAAVERAGYGVATAR</sequence>
<evidence type="ECO:0000259" key="2">
    <source>
        <dbReference type="PROSITE" id="PS50846"/>
    </source>
</evidence>
<comment type="caution">
    <text evidence="3">The sequence shown here is derived from an EMBL/GenBank/DDBJ whole genome shotgun (WGS) entry which is preliminary data.</text>
</comment>
<dbReference type="Gene3D" id="3.30.70.100">
    <property type="match status" value="1"/>
</dbReference>
<dbReference type="RefSeq" id="WP_311663874.1">
    <property type="nucleotide sequence ID" value="NZ_JAVRHT010000023.1"/>
</dbReference>
<organism evidence="3 4">
    <name type="scientific">Rubrivirga litoralis</name>
    <dbReference type="NCBI Taxonomy" id="3075598"/>
    <lineage>
        <taxon>Bacteria</taxon>
        <taxon>Pseudomonadati</taxon>
        <taxon>Rhodothermota</taxon>
        <taxon>Rhodothermia</taxon>
        <taxon>Rhodothermales</taxon>
        <taxon>Rubricoccaceae</taxon>
        <taxon>Rubrivirga</taxon>
    </lineage>
</organism>